<dbReference type="EMBL" id="DACSUM010000059">
    <property type="protein sequence ID" value="HAT3584492.1"/>
    <property type="molecule type" value="Genomic_DNA"/>
</dbReference>
<evidence type="ECO:0000313" key="2">
    <source>
        <dbReference type="EMBL" id="HAT3584492.1"/>
    </source>
</evidence>
<reference evidence="2" key="1">
    <citation type="journal article" date="2018" name="Genome Biol.">
        <title>SKESA: strategic k-mer extension for scrupulous assemblies.</title>
        <authorList>
            <person name="Souvorov A."/>
            <person name="Agarwala R."/>
            <person name="Lipman D.J."/>
        </authorList>
    </citation>
    <scope>NUCLEOTIDE SEQUENCE</scope>
    <source>
        <strain evidence="2">CAVp300</strain>
    </source>
</reference>
<feature type="signal peptide" evidence="1">
    <location>
        <begin position="1"/>
        <end position="19"/>
    </location>
</feature>
<keyword evidence="1" id="KW-0732">Signal</keyword>
<dbReference type="AlphaFoldDB" id="A0A9P3TDJ8"/>
<dbReference type="Gene3D" id="3.90.1720.10">
    <property type="entry name" value="endopeptidase domain like (from Nostoc punctiforme)"/>
    <property type="match status" value="1"/>
</dbReference>
<evidence type="ECO:0000256" key="1">
    <source>
        <dbReference type="SAM" id="SignalP"/>
    </source>
</evidence>
<evidence type="ECO:0000313" key="3">
    <source>
        <dbReference type="Proteomes" id="UP000867740"/>
    </source>
</evidence>
<comment type="caution">
    <text evidence="2">The sequence shown here is derived from an EMBL/GenBank/DDBJ whole genome shotgun (WGS) entry which is preliminary data.</text>
</comment>
<dbReference type="InterPro" id="IPR038765">
    <property type="entry name" value="Papain-like_cys_pep_sf"/>
</dbReference>
<feature type="chain" id="PRO_5040180572" evidence="1">
    <location>
        <begin position="20"/>
        <end position="203"/>
    </location>
</feature>
<reference evidence="2" key="2">
    <citation type="submission" date="2020-10" db="EMBL/GenBank/DDBJ databases">
        <authorList>
            <consortium name="NCBI Pathogen Detection Project"/>
        </authorList>
    </citation>
    <scope>NUCLEOTIDE SEQUENCE</scope>
    <source>
        <strain evidence="2">CAVp300</strain>
    </source>
</reference>
<sequence>MTKKFVFLLLTVMVFPVLAYEPQTGDIIFQMSRSSQSKAIQQATHSRFSHTGMIVLRNNVPYVFEAIGPVVYTPLQKFINCGEKGHYIIRRVKGGLSISQQQKLVQTATRYLGKPYDLAFSWTDERQYCSEVVWKVYDRALGIQPGKLQKLKEFDLNSPVVRAKLNERYGRNIPLNETVISPQALFDAPQLETVAKKWTAKGL</sequence>
<organism evidence="2 3">
    <name type="scientific">Kluyvera intermedia</name>
    <name type="common">Enterobacter intermedius</name>
    <dbReference type="NCBI Taxonomy" id="61648"/>
    <lineage>
        <taxon>Bacteria</taxon>
        <taxon>Pseudomonadati</taxon>
        <taxon>Pseudomonadota</taxon>
        <taxon>Gammaproteobacteria</taxon>
        <taxon>Enterobacterales</taxon>
        <taxon>Enterobacteriaceae</taxon>
        <taxon>Kluyvera</taxon>
    </lineage>
</organism>
<dbReference type="RefSeq" id="WP_047372351.1">
    <property type="nucleotide sequence ID" value="NZ_CABMNU010000005.1"/>
</dbReference>
<dbReference type="Pfam" id="PF05708">
    <property type="entry name" value="Peptidase_C92"/>
    <property type="match status" value="1"/>
</dbReference>
<dbReference type="Proteomes" id="UP000867740">
    <property type="component" value="Unassembled WGS sequence"/>
</dbReference>
<dbReference type="InterPro" id="IPR024453">
    <property type="entry name" value="Peptidase_C92"/>
</dbReference>
<proteinExistence type="predicted"/>
<protein>
    <submittedName>
        <fullName evidence="2">YiiX family permuted papain-like enzyme</fullName>
    </submittedName>
</protein>
<accession>A0A9P3TDJ8</accession>
<name>A0A9P3TDJ8_KLUIN</name>
<dbReference type="NCBIfam" id="NF007458">
    <property type="entry name" value="PRK10030.1"/>
    <property type="match status" value="1"/>
</dbReference>
<dbReference type="SUPFAM" id="SSF54001">
    <property type="entry name" value="Cysteine proteinases"/>
    <property type="match status" value="1"/>
</dbReference>
<gene>
    <name evidence="2" type="ORF">I8531_004875</name>
</gene>